<evidence type="ECO:0000313" key="2">
    <source>
        <dbReference type="EMBL" id="MPC30467.1"/>
    </source>
</evidence>
<name>A0A5B7EAS2_PORTR</name>
<organism evidence="2 3">
    <name type="scientific">Portunus trituberculatus</name>
    <name type="common">Swimming crab</name>
    <name type="synonym">Neptunus trituberculatus</name>
    <dbReference type="NCBI Taxonomy" id="210409"/>
    <lineage>
        <taxon>Eukaryota</taxon>
        <taxon>Metazoa</taxon>
        <taxon>Ecdysozoa</taxon>
        <taxon>Arthropoda</taxon>
        <taxon>Crustacea</taxon>
        <taxon>Multicrustacea</taxon>
        <taxon>Malacostraca</taxon>
        <taxon>Eumalacostraca</taxon>
        <taxon>Eucarida</taxon>
        <taxon>Decapoda</taxon>
        <taxon>Pleocyemata</taxon>
        <taxon>Brachyura</taxon>
        <taxon>Eubrachyura</taxon>
        <taxon>Portunoidea</taxon>
        <taxon>Portunidae</taxon>
        <taxon>Portuninae</taxon>
        <taxon>Portunus</taxon>
    </lineage>
</organism>
<feature type="chain" id="PRO_5022902938" description="Secreted protein" evidence="1">
    <location>
        <begin position="27"/>
        <end position="159"/>
    </location>
</feature>
<comment type="caution">
    <text evidence="2">The sequence shown here is derived from an EMBL/GenBank/DDBJ whole genome shotgun (WGS) entry which is preliminary data.</text>
</comment>
<reference evidence="2 3" key="1">
    <citation type="submission" date="2019-05" db="EMBL/GenBank/DDBJ databases">
        <title>Another draft genome of Portunus trituberculatus and its Hox gene families provides insights of decapod evolution.</title>
        <authorList>
            <person name="Jeong J.-H."/>
            <person name="Song I."/>
            <person name="Kim S."/>
            <person name="Choi T."/>
            <person name="Kim D."/>
            <person name="Ryu S."/>
            <person name="Kim W."/>
        </authorList>
    </citation>
    <scope>NUCLEOTIDE SEQUENCE [LARGE SCALE GENOMIC DNA]</scope>
    <source>
        <tissue evidence="2">Muscle</tissue>
    </source>
</reference>
<dbReference type="Proteomes" id="UP000324222">
    <property type="component" value="Unassembled WGS sequence"/>
</dbReference>
<protein>
    <recommendedName>
        <fullName evidence="4">Secreted protein</fullName>
    </recommendedName>
</protein>
<gene>
    <name evidence="2" type="ORF">E2C01_023734</name>
</gene>
<evidence type="ECO:0008006" key="4">
    <source>
        <dbReference type="Google" id="ProtNLM"/>
    </source>
</evidence>
<keyword evidence="3" id="KW-1185">Reference proteome</keyword>
<dbReference type="EMBL" id="VSRR010002261">
    <property type="protein sequence ID" value="MPC30467.1"/>
    <property type="molecule type" value="Genomic_DNA"/>
</dbReference>
<dbReference type="AlphaFoldDB" id="A0A5B7EAS2"/>
<feature type="signal peptide" evidence="1">
    <location>
        <begin position="1"/>
        <end position="26"/>
    </location>
</feature>
<accession>A0A5B7EAS2</accession>
<keyword evidence="1" id="KW-0732">Signal</keyword>
<evidence type="ECO:0000313" key="3">
    <source>
        <dbReference type="Proteomes" id="UP000324222"/>
    </source>
</evidence>
<sequence length="159" mass="17012">MGFLVLDMCLWLWILTLLVLLNITNAHTPGSSPALRLAQSKCQQPMQLSLKSNVRVVLARPVKLVCGAGAATSVHTAPGGLGVAVAVVEFVKVRVEVVVIEALVLSGEEEKVMVVVGVRSWPVAPVMMDTPMRDFSDSWDSLHVSLPPPPPPHCCAASR</sequence>
<proteinExistence type="predicted"/>
<evidence type="ECO:0000256" key="1">
    <source>
        <dbReference type="SAM" id="SignalP"/>
    </source>
</evidence>